<dbReference type="GO" id="GO:0003924">
    <property type="term" value="F:GTPase activity"/>
    <property type="evidence" value="ECO:0007669"/>
    <property type="project" value="TreeGrafter"/>
</dbReference>
<dbReference type="Pfam" id="PF14492">
    <property type="entry name" value="EFG_III"/>
    <property type="match status" value="1"/>
</dbReference>
<dbReference type="CDD" id="cd16262">
    <property type="entry name" value="EFG_III"/>
    <property type="match status" value="1"/>
</dbReference>
<dbReference type="InterPro" id="IPR035647">
    <property type="entry name" value="EFG_III/V"/>
</dbReference>
<gene>
    <name evidence="6" type="ORF">CRM22_003032</name>
</gene>
<dbReference type="OrthoDB" id="198619at2759"/>
<keyword evidence="1" id="KW-0547">Nucleotide-binding</keyword>
<dbReference type="GO" id="GO:0032790">
    <property type="term" value="P:ribosome disassembly"/>
    <property type="evidence" value="ECO:0007669"/>
    <property type="project" value="TreeGrafter"/>
</dbReference>
<dbReference type="InterPro" id="IPR009022">
    <property type="entry name" value="EFG_III"/>
</dbReference>
<dbReference type="EMBL" id="SJOL01005170">
    <property type="protein sequence ID" value="TGZ70732.1"/>
    <property type="molecule type" value="Genomic_DNA"/>
</dbReference>
<evidence type="ECO:0000256" key="1">
    <source>
        <dbReference type="ARBA" id="ARBA00022741"/>
    </source>
</evidence>
<dbReference type="Proteomes" id="UP000308267">
    <property type="component" value="Unassembled WGS sequence"/>
</dbReference>
<dbReference type="Gene3D" id="2.40.30.10">
    <property type="entry name" value="Translation factors"/>
    <property type="match status" value="1"/>
</dbReference>
<dbReference type="Gene3D" id="3.30.70.870">
    <property type="entry name" value="Elongation Factor G (Translational Gtpase), domain 3"/>
    <property type="match status" value="1"/>
</dbReference>
<dbReference type="InterPro" id="IPR041095">
    <property type="entry name" value="EFG_II"/>
</dbReference>
<dbReference type="GO" id="GO:0005739">
    <property type="term" value="C:mitochondrion"/>
    <property type="evidence" value="ECO:0007669"/>
    <property type="project" value="TreeGrafter"/>
</dbReference>
<feature type="domain" description="Elongation Factor G" evidence="5">
    <location>
        <begin position="151"/>
        <end position="222"/>
    </location>
</feature>
<feature type="region of interest" description="Disordered" evidence="4">
    <location>
        <begin position="36"/>
        <end position="58"/>
    </location>
</feature>
<keyword evidence="2" id="KW-0648">Protein biosynthesis</keyword>
<sequence length="282" mass="30887">MDRENADFQLSLSSLCSQLASTVRYVPVHWPVSVHSLAKPGGNPSPDRKEAKSGRRSTGNHFMGLIDLVTMKFLVLGVFQMTGDQRESIDCATTGSIVALAGLQSTHSGDLLGPVRRASTSNKNSSIDQTCSEDEDHYGWIDNLSELNKCEPVVYAALEPGSLSAVRPLEYALACMQREDPSFTARLDAETGQWIVGGMGDLHLEVILSRLQREYKVDARIGPLLIAYKECPLVRSKQQHQQQTIRTSLFQGYGRVTGSVDGSEKVAFAIVSVEASEYPKPQ</sequence>
<evidence type="ECO:0000313" key="6">
    <source>
        <dbReference type="EMBL" id="TGZ70732.1"/>
    </source>
</evidence>
<keyword evidence="7" id="KW-1185">Reference proteome</keyword>
<proteinExistence type="predicted"/>
<evidence type="ECO:0000259" key="5">
    <source>
        <dbReference type="Pfam" id="PF14492"/>
    </source>
</evidence>
<reference evidence="6 7" key="1">
    <citation type="journal article" date="2019" name="BMC Genomics">
        <title>New insights from Opisthorchis felineus genome: update on genomics of the epidemiologically important liver flukes.</title>
        <authorList>
            <person name="Ershov N.I."/>
            <person name="Mordvinov V.A."/>
            <person name="Prokhortchouk E.B."/>
            <person name="Pakharukova M.Y."/>
            <person name="Gunbin K.V."/>
            <person name="Ustyantsev K."/>
            <person name="Genaev M.A."/>
            <person name="Blinov A.G."/>
            <person name="Mazur A."/>
            <person name="Boulygina E."/>
            <person name="Tsygankova S."/>
            <person name="Khrameeva E."/>
            <person name="Chekanov N."/>
            <person name="Fan G."/>
            <person name="Xiao A."/>
            <person name="Zhang H."/>
            <person name="Xu X."/>
            <person name="Yang H."/>
            <person name="Solovyev V."/>
            <person name="Lee S.M."/>
            <person name="Liu X."/>
            <person name="Afonnikov D.A."/>
            <person name="Skryabin K.G."/>
        </authorList>
    </citation>
    <scope>NUCLEOTIDE SEQUENCE [LARGE SCALE GENOMIC DNA]</scope>
    <source>
        <strain evidence="6">AK-0245</strain>
        <tissue evidence="6">Whole organism</tissue>
    </source>
</reference>
<evidence type="ECO:0000256" key="4">
    <source>
        <dbReference type="SAM" id="MobiDB-lite"/>
    </source>
</evidence>
<comment type="caution">
    <text evidence="6">The sequence shown here is derived from an EMBL/GenBank/DDBJ whole genome shotgun (WGS) entry which is preliminary data.</text>
</comment>
<dbReference type="GO" id="GO:0005525">
    <property type="term" value="F:GTP binding"/>
    <property type="evidence" value="ECO:0007669"/>
    <property type="project" value="UniProtKB-KW"/>
</dbReference>
<evidence type="ECO:0000313" key="7">
    <source>
        <dbReference type="Proteomes" id="UP000308267"/>
    </source>
</evidence>
<keyword evidence="3" id="KW-0342">GTP-binding</keyword>
<dbReference type="SUPFAM" id="SSF54980">
    <property type="entry name" value="EF-G C-terminal domain-like"/>
    <property type="match status" value="1"/>
</dbReference>
<dbReference type="PANTHER" id="PTHR43261">
    <property type="entry name" value="TRANSLATION ELONGATION FACTOR G-RELATED"/>
    <property type="match status" value="1"/>
</dbReference>
<dbReference type="GO" id="GO:0032543">
    <property type="term" value="P:mitochondrial translation"/>
    <property type="evidence" value="ECO:0007669"/>
    <property type="project" value="TreeGrafter"/>
</dbReference>
<organism evidence="6 7">
    <name type="scientific">Opisthorchis felineus</name>
    <dbReference type="NCBI Taxonomy" id="147828"/>
    <lineage>
        <taxon>Eukaryota</taxon>
        <taxon>Metazoa</taxon>
        <taxon>Spiralia</taxon>
        <taxon>Lophotrochozoa</taxon>
        <taxon>Platyhelminthes</taxon>
        <taxon>Trematoda</taxon>
        <taxon>Digenea</taxon>
        <taxon>Opisthorchiida</taxon>
        <taxon>Opisthorchiata</taxon>
        <taxon>Opisthorchiidae</taxon>
        <taxon>Opisthorchis</taxon>
    </lineage>
</organism>
<evidence type="ECO:0000256" key="3">
    <source>
        <dbReference type="ARBA" id="ARBA00023134"/>
    </source>
</evidence>
<name>A0A4S2M386_OPIFE</name>
<dbReference type="AlphaFoldDB" id="A0A4S2M386"/>
<feature type="non-terminal residue" evidence="6">
    <location>
        <position position="282"/>
    </location>
</feature>
<protein>
    <recommendedName>
        <fullName evidence="5">Elongation Factor G domain-containing protein</fullName>
    </recommendedName>
</protein>
<dbReference type="STRING" id="147828.A0A4S2M386"/>
<dbReference type="PANTHER" id="PTHR43261:SF1">
    <property type="entry name" value="RIBOSOME-RELEASING FACTOR 2, MITOCHONDRIAL"/>
    <property type="match status" value="1"/>
</dbReference>
<accession>A0A4S2M386</accession>
<evidence type="ECO:0000256" key="2">
    <source>
        <dbReference type="ARBA" id="ARBA00022917"/>
    </source>
</evidence>